<accession>Q13IG4</accession>
<feature type="chain" id="PRO_5006993335" description="Serine protease" evidence="7">
    <location>
        <begin position="33"/>
        <end position="1204"/>
    </location>
</feature>
<dbReference type="InterPro" id="IPR013783">
    <property type="entry name" value="Ig-like_fold"/>
</dbReference>
<evidence type="ECO:0000259" key="10">
    <source>
        <dbReference type="SMART" id="SM00495"/>
    </source>
</evidence>
<dbReference type="GO" id="GO:0030246">
    <property type="term" value="F:carbohydrate binding"/>
    <property type="evidence" value="ECO:0007669"/>
    <property type="project" value="InterPro"/>
</dbReference>
<dbReference type="SMART" id="SM00495">
    <property type="entry name" value="ChtBD3"/>
    <property type="match status" value="1"/>
</dbReference>
<evidence type="ECO:0000259" key="9">
    <source>
        <dbReference type="SMART" id="SM00089"/>
    </source>
</evidence>
<dbReference type="InterPro" id="IPR022409">
    <property type="entry name" value="PKD/Chitinase_dom"/>
</dbReference>
<evidence type="ECO:0000256" key="2">
    <source>
        <dbReference type="ARBA" id="ARBA00022670"/>
    </source>
</evidence>
<feature type="domain" description="Chitin-binding type-3" evidence="10">
    <location>
        <begin position="1149"/>
        <end position="1200"/>
    </location>
</feature>
<feature type="active site" description="Charge relay system" evidence="6">
    <location>
        <position position="263"/>
    </location>
</feature>
<dbReference type="GO" id="GO:0008236">
    <property type="term" value="F:serine-type peptidase activity"/>
    <property type="evidence" value="ECO:0007669"/>
    <property type="project" value="UniProtKB-KW"/>
</dbReference>
<dbReference type="STRING" id="266265.Bxe_C0201"/>
<dbReference type="Gene3D" id="2.60.40.10">
    <property type="entry name" value="Immunoglobulins"/>
    <property type="match status" value="3"/>
</dbReference>
<feature type="domain" description="PKD/Chitinase" evidence="9">
    <location>
        <begin position="681"/>
        <end position="773"/>
    </location>
</feature>
<feature type="region of interest" description="Disordered" evidence="8">
    <location>
        <begin position="35"/>
        <end position="57"/>
    </location>
</feature>
<keyword evidence="12" id="KW-1185">Reference proteome</keyword>
<feature type="domain" description="PKD/Chitinase" evidence="9">
    <location>
        <begin position="871"/>
        <end position="959"/>
    </location>
</feature>
<organism evidence="11 12">
    <name type="scientific">Paraburkholderia xenovorans (strain LB400)</name>
    <dbReference type="NCBI Taxonomy" id="266265"/>
    <lineage>
        <taxon>Bacteria</taxon>
        <taxon>Pseudomonadati</taxon>
        <taxon>Pseudomonadota</taxon>
        <taxon>Betaproteobacteria</taxon>
        <taxon>Burkholderiales</taxon>
        <taxon>Burkholderiaceae</taxon>
        <taxon>Paraburkholderia</taxon>
    </lineage>
</organism>
<dbReference type="GO" id="GO:0005576">
    <property type="term" value="C:extracellular region"/>
    <property type="evidence" value="ECO:0007669"/>
    <property type="project" value="InterPro"/>
</dbReference>
<comment type="similarity">
    <text evidence="1 7">Belongs to the peptidase S1B family.</text>
</comment>
<evidence type="ECO:0000256" key="8">
    <source>
        <dbReference type="SAM" id="MobiDB-lite"/>
    </source>
</evidence>
<dbReference type="SUPFAM" id="SSF50494">
    <property type="entry name" value="Trypsin-like serine proteases"/>
    <property type="match status" value="1"/>
</dbReference>
<dbReference type="PANTHER" id="PTHR36234">
    <property type="entry name" value="LYSYL ENDOPEPTIDASE"/>
    <property type="match status" value="1"/>
</dbReference>
<dbReference type="InterPro" id="IPR003610">
    <property type="entry name" value="CBM5/12"/>
</dbReference>
<protein>
    <recommendedName>
        <fullName evidence="7">Serine protease</fullName>
        <ecNumber evidence="7">3.4.21.-</ecNumber>
    </recommendedName>
</protein>
<dbReference type="KEGG" id="bxe:Bxe_C0201"/>
<evidence type="ECO:0000256" key="7">
    <source>
        <dbReference type="RuleBase" id="RU004296"/>
    </source>
</evidence>
<evidence type="ECO:0000256" key="1">
    <source>
        <dbReference type="ARBA" id="ARBA00008764"/>
    </source>
</evidence>
<dbReference type="Proteomes" id="UP000001817">
    <property type="component" value="Chromosome 3"/>
</dbReference>
<keyword evidence="5 7" id="KW-0720">Serine protease</keyword>
<dbReference type="EC" id="3.4.21.-" evidence="7"/>
<dbReference type="InterPro" id="IPR009003">
    <property type="entry name" value="Peptidase_S1_PA"/>
</dbReference>
<dbReference type="SMART" id="SM00089">
    <property type="entry name" value="PKD"/>
    <property type="match status" value="4"/>
</dbReference>
<dbReference type="SUPFAM" id="SSF49299">
    <property type="entry name" value="PKD domain"/>
    <property type="match status" value="2"/>
</dbReference>
<dbReference type="Gene3D" id="2.40.10.10">
    <property type="entry name" value="Trypsin-like serine proteases"/>
    <property type="match status" value="2"/>
</dbReference>
<proteinExistence type="inferred from homology"/>
<keyword evidence="2 7" id="KW-0645">Protease</keyword>
<feature type="domain" description="PKD/Chitinase" evidence="9">
    <location>
        <begin position="779"/>
        <end position="860"/>
    </location>
</feature>
<dbReference type="eggNOG" id="COG3591">
    <property type="taxonomic scope" value="Bacteria"/>
</dbReference>
<evidence type="ECO:0000256" key="6">
    <source>
        <dbReference type="PIRSR" id="PIRSR608256-1"/>
    </source>
</evidence>
<name>Q13IG4_PARXL</name>
<evidence type="ECO:0000256" key="5">
    <source>
        <dbReference type="ARBA" id="ARBA00022825"/>
    </source>
</evidence>
<dbReference type="GO" id="GO:0006508">
    <property type="term" value="P:proteolysis"/>
    <property type="evidence" value="ECO:0007669"/>
    <property type="project" value="UniProtKB-KW"/>
</dbReference>
<dbReference type="AlphaFoldDB" id="Q13IG4"/>
<keyword evidence="3 7" id="KW-0732">Signal</keyword>
<gene>
    <name evidence="11" type="ORF">Bxe_C0201</name>
</gene>
<dbReference type="InterPro" id="IPR008256">
    <property type="entry name" value="Peptidase_S1B"/>
</dbReference>
<sequence>MAMSKRNNAGLVRLTLIAGAVVALLHNGTSFAGSSVDAGAADNEPASTRQNDESTAKRKNYNLDLLPQQPSDLIYLTTVTEPDSLYLKLTFDRASLPAGGYVQISNGASQDVATYRAEDLLTGPVTVRGDTAVIRTVLPRLRVLGELHLSHVDYGKPAVNASVRALIGNDERRQRACYVGTDMYRYSLPAVVAMGSGSGSVVGNGRYLLTNQHVTLGVAGKTESRGIELNYFRNSCDTTSEPNDPLRIRTDRIVAIGDGGSTDYSLVSLNDFDVQHAHTKELFGSARIRPLGDNALGDEIYIPQYGNGGLMPQVIGDLFEGKHAAVTSVGTTIKYNADTQSGSSGSPVLSRATNEIIALHYAGSDSANYGVRLTTLHKNVLPFIERENDNIVGEGNVKSVALVIPPFVLGKSVGTIASGAIVAPFPDVRMTHHGAYSEALLDSQDELTLDLGAVRYQLYFQGPAGAHDLSSQAVAGDELFIRLVPPATPSTTLSTSLAWLPLKVTDARGTLLENLIVRVENSEYDPFTVPFDASSPDVTRLSFDIANAKKDYMLDSRFDGEQYGYVALYPGEGPAQLVGSTTEPYASIQLPLKNQMGRAEVVRLRGYRATACSRRAMQSTIGCASGEYSTLRLEYLAADNPNLSAGTYDGFLPLQAQRSSATSRKILAEVHLKVASDALPVANVGESARTVVASSVEQTYALDGTGSRDPADEKLTYKWRVASGSFGIRNADQAKAQAVVPKNATGEGVYELTVTNESGKTAKATVKVTAVAPQVTISGGTQQVKDNEQASYSANANFDGATYSWKLSSAAGKQAATGSGAQWKTPVGLDAGTYTVSLDARNGAGDRSASAQQKLTVERTVALPGPEANAGADRTVVATNDTGFAYPLVGSASRDPNGQAITYQWRVVSGPFTLRNGDRADAEAIVPKGTTGTGVFELKVTNAAGKTATATTKVTAIAPAVTLTGSTTVTGSGAASYKANANFEEATYSWTLTDTSGQQVVSGSGADWNLSADVKNGNYTLKVLASSVKGQRSATATLALKVERAVAPKPVEAKISGPVEIRAGTTIELSGAQSVNPNGTPTTYLWTVPPQLGSNAETPSVRLTAPANATVGAQYTIKLSVYDTQNKLSSTASYTVTVKAGETPAGPAYPAYKAGTEYKAGELVLNYGQLYQCKPFPYAGWCSQAPPAYEPGKGWAWTDAWIKK</sequence>
<dbReference type="InterPro" id="IPR035986">
    <property type="entry name" value="PKD_dom_sf"/>
</dbReference>
<evidence type="ECO:0000313" key="12">
    <source>
        <dbReference type="Proteomes" id="UP000001817"/>
    </source>
</evidence>
<dbReference type="InterPro" id="IPR043504">
    <property type="entry name" value="Peptidase_S1_PA_chymotrypsin"/>
</dbReference>
<dbReference type="GO" id="GO:0004553">
    <property type="term" value="F:hydrolase activity, hydrolyzing O-glycosyl compounds"/>
    <property type="evidence" value="ECO:0007669"/>
    <property type="project" value="InterPro"/>
</dbReference>
<feature type="active site" description="Charge relay system" evidence="6">
    <location>
        <position position="213"/>
    </location>
</feature>
<feature type="signal peptide" evidence="7">
    <location>
        <begin position="1"/>
        <end position="32"/>
    </location>
</feature>
<dbReference type="EMBL" id="CP000272">
    <property type="protein sequence ID" value="ABE36125.1"/>
    <property type="molecule type" value="Genomic_DNA"/>
</dbReference>
<evidence type="ECO:0000256" key="3">
    <source>
        <dbReference type="ARBA" id="ARBA00022729"/>
    </source>
</evidence>
<dbReference type="Pfam" id="PF13365">
    <property type="entry name" value="Trypsin_2"/>
    <property type="match status" value="1"/>
</dbReference>
<evidence type="ECO:0000256" key="4">
    <source>
        <dbReference type="ARBA" id="ARBA00022801"/>
    </source>
</evidence>
<evidence type="ECO:0000313" key="11">
    <source>
        <dbReference type="EMBL" id="ABE36125.1"/>
    </source>
</evidence>
<dbReference type="PRINTS" id="PR00839">
    <property type="entry name" value="V8PROTEASE"/>
</dbReference>
<reference evidence="11 12" key="1">
    <citation type="journal article" date="2006" name="Proc. Natl. Acad. Sci. U.S.A.">
        <title>Burkholderia xenovorans LB400 harbors a multi-replicon, 9.73-Mbp genome shaped for versatility.</title>
        <authorList>
            <person name="Chain P.S."/>
            <person name="Denef V.J."/>
            <person name="Konstantinidis K.T."/>
            <person name="Vergez L.M."/>
            <person name="Agullo L."/>
            <person name="Reyes V.L."/>
            <person name="Hauser L."/>
            <person name="Cordova M."/>
            <person name="Gomez L."/>
            <person name="Gonzalez M."/>
            <person name="Land M."/>
            <person name="Lao V."/>
            <person name="Larimer F."/>
            <person name="LiPuma J.J."/>
            <person name="Mahenthiralingam E."/>
            <person name="Malfatti S.A."/>
            <person name="Marx C.J."/>
            <person name="Parnell J.J."/>
            <person name="Ramette A."/>
            <person name="Richardson P."/>
            <person name="Seeger M."/>
            <person name="Smith D."/>
            <person name="Spilker T."/>
            <person name="Sul W.J."/>
            <person name="Tsoi T.V."/>
            <person name="Ulrich L.E."/>
            <person name="Zhulin I.B."/>
            <person name="Tiedje J.M."/>
        </authorList>
    </citation>
    <scope>NUCLEOTIDE SEQUENCE [LARGE SCALE GENOMIC DNA]</scope>
    <source>
        <strain evidence="11 12">LB400</strain>
    </source>
</reference>
<dbReference type="PANTHER" id="PTHR36234:SF5">
    <property type="entry name" value="LYSYL ENDOPEPTIDASE"/>
    <property type="match status" value="1"/>
</dbReference>
<dbReference type="Pfam" id="PF22352">
    <property type="entry name" value="K319L-like_PKD"/>
    <property type="match status" value="2"/>
</dbReference>
<feature type="domain" description="PKD/Chitinase" evidence="9">
    <location>
        <begin position="1052"/>
        <end position="1141"/>
    </location>
</feature>
<feature type="active site" description="Charge relay system" evidence="6">
    <location>
        <position position="344"/>
    </location>
</feature>
<dbReference type="GO" id="GO:0005975">
    <property type="term" value="P:carbohydrate metabolic process"/>
    <property type="evidence" value="ECO:0007669"/>
    <property type="project" value="InterPro"/>
</dbReference>
<keyword evidence="4 7" id="KW-0378">Hydrolase</keyword>